<name>A0A6I2UWW1_9FIRM</name>
<dbReference type="EMBL" id="VUNL01000006">
    <property type="protein sequence ID" value="MSV24839.1"/>
    <property type="molecule type" value="Genomic_DNA"/>
</dbReference>
<proteinExistence type="predicted"/>
<reference evidence="1 2" key="1">
    <citation type="submission" date="2019-08" db="EMBL/GenBank/DDBJ databases">
        <title>In-depth cultivation of the pig gut microbiome towards novel bacterial diversity and tailored functional studies.</title>
        <authorList>
            <person name="Wylensek D."/>
            <person name="Hitch T.C.A."/>
            <person name="Clavel T."/>
        </authorList>
    </citation>
    <scope>NUCLEOTIDE SEQUENCE [LARGE SCALE GENOMIC DNA]</scope>
    <source>
        <strain evidence="2">WCA-380-WT-3B3</strain>
    </source>
</reference>
<evidence type="ECO:0000313" key="1">
    <source>
        <dbReference type="EMBL" id="MSV24839.1"/>
    </source>
</evidence>
<gene>
    <name evidence="1" type="ORF">FYJ78_06505</name>
</gene>
<keyword evidence="2" id="KW-1185">Reference proteome</keyword>
<organism evidence="1 2">
    <name type="scientific">Selenomonas montiformis</name>
    <dbReference type="NCBI Taxonomy" id="2652285"/>
    <lineage>
        <taxon>Bacteria</taxon>
        <taxon>Bacillati</taxon>
        <taxon>Bacillota</taxon>
        <taxon>Negativicutes</taxon>
        <taxon>Selenomonadales</taxon>
        <taxon>Selenomonadaceae</taxon>
        <taxon>Selenomonas</taxon>
    </lineage>
</organism>
<dbReference type="AlphaFoldDB" id="A0A6I2UWW1"/>
<sequence>MEEQDIMQPFRAAGERLETEQQRTFYKALCNVVEPSARQIVAAGGTVEDARLYAGRRMIVIMRALQMGRA</sequence>
<evidence type="ECO:0000313" key="2">
    <source>
        <dbReference type="Proteomes" id="UP000430222"/>
    </source>
</evidence>
<dbReference type="RefSeq" id="WP_154620601.1">
    <property type="nucleotide sequence ID" value="NZ_VUNL01000006.1"/>
</dbReference>
<comment type="caution">
    <text evidence="1">The sequence shown here is derived from an EMBL/GenBank/DDBJ whole genome shotgun (WGS) entry which is preliminary data.</text>
</comment>
<accession>A0A6I2UWW1</accession>
<protein>
    <submittedName>
        <fullName evidence="1">Uncharacterized protein</fullName>
    </submittedName>
</protein>
<dbReference type="Proteomes" id="UP000430222">
    <property type="component" value="Unassembled WGS sequence"/>
</dbReference>